<proteinExistence type="predicted"/>
<gene>
    <name evidence="2" type="ORF">UX05_C0001G0153</name>
</gene>
<organism evidence="2 3">
    <name type="scientific">Candidatus Amesbacteria bacterium GW2011_GWC2_45_19</name>
    <dbReference type="NCBI Taxonomy" id="1618366"/>
    <lineage>
        <taxon>Bacteria</taxon>
        <taxon>Candidatus Amesiibacteriota</taxon>
    </lineage>
</organism>
<name>A0A0G1M5I1_9BACT</name>
<feature type="transmembrane region" description="Helical" evidence="1">
    <location>
        <begin position="164"/>
        <end position="192"/>
    </location>
</feature>
<evidence type="ECO:0000313" key="3">
    <source>
        <dbReference type="Proteomes" id="UP000034264"/>
    </source>
</evidence>
<feature type="transmembrane region" description="Helical" evidence="1">
    <location>
        <begin position="348"/>
        <end position="368"/>
    </location>
</feature>
<feature type="transmembrane region" description="Helical" evidence="1">
    <location>
        <begin position="115"/>
        <end position="134"/>
    </location>
</feature>
<feature type="transmembrane region" description="Helical" evidence="1">
    <location>
        <begin position="308"/>
        <end position="328"/>
    </location>
</feature>
<feature type="transmembrane region" description="Helical" evidence="1">
    <location>
        <begin position="204"/>
        <end position="223"/>
    </location>
</feature>
<keyword evidence="1" id="KW-0472">Membrane</keyword>
<comment type="caution">
    <text evidence="2">The sequence shown here is derived from an EMBL/GenBank/DDBJ whole genome shotgun (WGS) entry which is preliminary data.</text>
</comment>
<reference evidence="2 3" key="1">
    <citation type="journal article" date="2015" name="Nature">
        <title>rRNA introns, odd ribosomes, and small enigmatic genomes across a large radiation of phyla.</title>
        <authorList>
            <person name="Brown C.T."/>
            <person name="Hug L.A."/>
            <person name="Thomas B.C."/>
            <person name="Sharon I."/>
            <person name="Castelle C.J."/>
            <person name="Singh A."/>
            <person name="Wilkins M.J."/>
            <person name="Williams K.H."/>
            <person name="Banfield J.F."/>
        </authorList>
    </citation>
    <scope>NUCLEOTIDE SEQUENCE [LARGE SCALE GENOMIC DNA]</scope>
</reference>
<dbReference type="EMBL" id="LCKS01000001">
    <property type="protein sequence ID" value="KKU03524.1"/>
    <property type="molecule type" value="Genomic_DNA"/>
</dbReference>
<feature type="transmembrane region" description="Helical" evidence="1">
    <location>
        <begin position="284"/>
        <end position="301"/>
    </location>
</feature>
<feature type="transmembrane region" description="Helical" evidence="1">
    <location>
        <begin position="141"/>
        <end position="158"/>
    </location>
</feature>
<feature type="transmembrane region" description="Helical" evidence="1">
    <location>
        <begin position="375"/>
        <end position="393"/>
    </location>
</feature>
<protein>
    <submittedName>
        <fullName evidence="2">Uncharacterized protein</fullName>
    </submittedName>
</protein>
<keyword evidence="1" id="KW-1133">Transmembrane helix</keyword>
<feature type="transmembrane region" description="Helical" evidence="1">
    <location>
        <begin position="82"/>
        <end position="103"/>
    </location>
</feature>
<sequence length="666" mass="77501">MLRKLILFILIPFLLTSIWFGPRKIIAHAEEGLLFFNPIRTYLISSHLWQDTGLGFVNLFSTPRITLYIFSAGLSSLKISNFVVQQLIFFLLILVPLVSIPPLTKLLLPDSKSNVGTYAALFYVFNLFFVSQVLQRFIIELFFLWSYLPLFIYLWVRWLESSKLKYLILLILSSVIYSTSFAIIASVFALWIPAGVLWLKYRRFPPLIVGAVIWFLAAIWWWYPLVVIKDNPYNQFLNSAQNLISLVDVSKYYSNSDILLLKQKYYFSPQTIWFNFFSRPPINYLSWVFPILLAVGSIWAIRSRSSRLLIIWLIVGWFFVKGANPPWGTQFYEWLFETLPFTMVVRNPYEKLGVIFLLPYCLLMALGLSRIPIRFVRVVIVFAVCFFLLRPMWNGQVFTGYQVKVPLSYELADHYLNSQSNLRLLHLPFVHGSGVGYNWGYLGDEPSEFTFDRPSLSKTYNFSGDPYMLIYQYLRSPNVYRILQQFAIDTAVLHKDILPGVTLQENYAGAKAMIGLMEKVKLTKSFDDLDIYQLEDAPVDWGYLSNNITEVKSLKEGLDMVLNNERFIPLYSAFTLRTDIPNIKQSILPQYQINKISQVHYQFQIYNAASPYFLILSNSFNPLWIARINGLIVTDHFQINGYANGWLINKTGNYTVDITFKVWPWD</sequence>
<keyword evidence="1" id="KW-0812">Transmembrane</keyword>
<evidence type="ECO:0000313" key="2">
    <source>
        <dbReference type="EMBL" id="KKU03524.1"/>
    </source>
</evidence>
<accession>A0A0G1M5I1</accession>
<evidence type="ECO:0000256" key="1">
    <source>
        <dbReference type="SAM" id="Phobius"/>
    </source>
</evidence>
<feature type="transmembrane region" description="Helical" evidence="1">
    <location>
        <begin position="53"/>
        <end position="70"/>
    </location>
</feature>
<dbReference type="Proteomes" id="UP000034264">
    <property type="component" value="Unassembled WGS sequence"/>
</dbReference>
<dbReference type="AlphaFoldDB" id="A0A0G1M5I1"/>